<feature type="region of interest" description="Disordered" evidence="1">
    <location>
        <begin position="48"/>
        <end position="70"/>
    </location>
</feature>
<protein>
    <submittedName>
        <fullName evidence="2">Uncharacterized protein</fullName>
    </submittedName>
</protein>
<sequence length="70" mass="7644">MRHEESKLGKPTLTSTRTFSSGNELHGASATGLNRPSESLLFVPLHNDYPTTPTTGSPHFFVDADTKTRT</sequence>
<reference evidence="2 3" key="1">
    <citation type="submission" date="2014-04" db="EMBL/GenBank/DDBJ databases">
        <title>Evolutionary Origins and Diversification of the Mycorrhizal Mutualists.</title>
        <authorList>
            <consortium name="DOE Joint Genome Institute"/>
            <consortium name="Mycorrhizal Genomics Consortium"/>
            <person name="Kohler A."/>
            <person name="Kuo A."/>
            <person name="Nagy L.G."/>
            <person name="Floudas D."/>
            <person name="Copeland A."/>
            <person name="Barry K.W."/>
            <person name="Cichocki N."/>
            <person name="Veneault-Fourrey C."/>
            <person name="LaButti K."/>
            <person name="Lindquist E.A."/>
            <person name="Lipzen A."/>
            <person name="Lundell T."/>
            <person name="Morin E."/>
            <person name="Murat C."/>
            <person name="Riley R."/>
            <person name="Ohm R."/>
            <person name="Sun H."/>
            <person name="Tunlid A."/>
            <person name="Henrissat B."/>
            <person name="Grigoriev I.V."/>
            <person name="Hibbett D.S."/>
            <person name="Martin F."/>
        </authorList>
    </citation>
    <scope>NUCLEOTIDE SEQUENCE [LARGE SCALE GENOMIC DNA]</scope>
    <source>
        <strain evidence="2 3">Koide BX008</strain>
    </source>
</reference>
<name>A0A0C2X3M6_AMAMK</name>
<keyword evidence="3" id="KW-1185">Reference proteome</keyword>
<dbReference type="AlphaFoldDB" id="A0A0C2X3M6"/>
<evidence type="ECO:0000313" key="3">
    <source>
        <dbReference type="Proteomes" id="UP000054549"/>
    </source>
</evidence>
<gene>
    <name evidence="2" type="ORF">M378DRAFT_164012</name>
</gene>
<accession>A0A0C2X3M6</accession>
<dbReference type="EMBL" id="KN818255">
    <property type="protein sequence ID" value="KIL63821.1"/>
    <property type="molecule type" value="Genomic_DNA"/>
</dbReference>
<evidence type="ECO:0000256" key="1">
    <source>
        <dbReference type="SAM" id="MobiDB-lite"/>
    </source>
</evidence>
<feature type="region of interest" description="Disordered" evidence="1">
    <location>
        <begin position="1"/>
        <end position="35"/>
    </location>
</feature>
<dbReference type="InParanoid" id="A0A0C2X3M6"/>
<organism evidence="2 3">
    <name type="scientific">Amanita muscaria (strain Koide BX008)</name>
    <dbReference type="NCBI Taxonomy" id="946122"/>
    <lineage>
        <taxon>Eukaryota</taxon>
        <taxon>Fungi</taxon>
        <taxon>Dikarya</taxon>
        <taxon>Basidiomycota</taxon>
        <taxon>Agaricomycotina</taxon>
        <taxon>Agaricomycetes</taxon>
        <taxon>Agaricomycetidae</taxon>
        <taxon>Agaricales</taxon>
        <taxon>Pluteineae</taxon>
        <taxon>Amanitaceae</taxon>
        <taxon>Amanita</taxon>
    </lineage>
</organism>
<dbReference type="HOGENOM" id="CLU_2757265_0_0_1"/>
<feature type="compositionally biased region" description="Polar residues" evidence="1">
    <location>
        <begin position="12"/>
        <end position="23"/>
    </location>
</feature>
<dbReference type="Proteomes" id="UP000054549">
    <property type="component" value="Unassembled WGS sequence"/>
</dbReference>
<evidence type="ECO:0000313" key="2">
    <source>
        <dbReference type="EMBL" id="KIL63821.1"/>
    </source>
</evidence>
<proteinExistence type="predicted"/>